<keyword evidence="3" id="KW-0805">Transcription regulation</keyword>
<dbReference type="EMBL" id="CAJZBQ010000009">
    <property type="protein sequence ID" value="CAG9312896.1"/>
    <property type="molecule type" value="Genomic_DNA"/>
</dbReference>
<evidence type="ECO:0000313" key="6">
    <source>
        <dbReference type="EMBL" id="CAG9312896.1"/>
    </source>
</evidence>
<dbReference type="Pfam" id="PF02291">
    <property type="entry name" value="TFIID-31kDa"/>
    <property type="match status" value="1"/>
</dbReference>
<comment type="caution">
    <text evidence="6">The sequence shown here is derived from an EMBL/GenBank/DDBJ whole genome shotgun (WGS) entry which is preliminary data.</text>
</comment>
<dbReference type="InterPro" id="IPR003162">
    <property type="entry name" value="TFIID-31"/>
</dbReference>
<dbReference type="PANTHER" id="PTHR48068:SF4">
    <property type="entry name" value="TATA-BOX BINDING PROTEIN ASSOCIATED FACTOR 9"/>
    <property type="match status" value="1"/>
</dbReference>
<dbReference type="Proteomes" id="UP001162131">
    <property type="component" value="Unassembled WGS sequence"/>
</dbReference>
<reference evidence="6" key="1">
    <citation type="submission" date="2021-09" db="EMBL/GenBank/DDBJ databases">
        <authorList>
            <consortium name="AG Swart"/>
            <person name="Singh M."/>
            <person name="Singh A."/>
            <person name="Seah K."/>
            <person name="Emmerich C."/>
        </authorList>
    </citation>
    <scope>NUCLEOTIDE SEQUENCE</scope>
    <source>
        <strain evidence="6">ATCC30299</strain>
    </source>
</reference>
<evidence type="ECO:0000256" key="1">
    <source>
        <dbReference type="ARBA" id="ARBA00004123"/>
    </source>
</evidence>
<dbReference type="GO" id="GO:0016251">
    <property type="term" value="F:RNA polymerase II general transcription initiation factor activity"/>
    <property type="evidence" value="ECO:0007669"/>
    <property type="project" value="TreeGrafter"/>
</dbReference>
<dbReference type="Gene3D" id="1.10.20.10">
    <property type="entry name" value="Histone, subunit A"/>
    <property type="match status" value="1"/>
</dbReference>
<evidence type="ECO:0000256" key="2">
    <source>
        <dbReference type="ARBA" id="ARBA00007646"/>
    </source>
</evidence>
<dbReference type="GO" id="GO:0000124">
    <property type="term" value="C:SAGA complex"/>
    <property type="evidence" value="ECO:0007669"/>
    <property type="project" value="TreeGrafter"/>
</dbReference>
<sequence>MGEPREFQAVTKILNSMVDSYSEDVPFLFHEFFDRYIHEILSGAKIHADRRNNTIQPRDIKVSIDFRTKFAFKARMSKPELQNLAVKREKIKLPIPGDRTGILLPSEEHCWLSKNYQLIRDHDMNLVFSFKAKTVASFLSFFSSKPCLSLVAVDDTTVAKDSRPDNCFSNSSLRLLIWLLKNCVHNFSKLQKHRIEGHFDFYKIWINFPPLNFFLLKILFWN</sequence>
<proteinExistence type="inferred from homology"/>
<evidence type="ECO:0000256" key="5">
    <source>
        <dbReference type="ARBA" id="ARBA00023242"/>
    </source>
</evidence>
<evidence type="ECO:0000256" key="3">
    <source>
        <dbReference type="ARBA" id="ARBA00023015"/>
    </source>
</evidence>
<keyword evidence="5" id="KW-0539">Nucleus</keyword>
<name>A0AAU9II61_9CILI</name>
<dbReference type="PANTHER" id="PTHR48068">
    <property type="entry name" value="TAF9 RNA POLYMERASE II, TATA BOX-BINDING PROTEIN (TBP)-ASSOCIATED FACTOR"/>
    <property type="match status" value="1"/>
</dbReference>
<evidence type="ECO:0000313" key="7">
    <source>
        <dbReference type="Proteomes" id="UP001162131"/>
    </source>
</evidence>
<dbReference type="InterPro" id="IPR009072">
    <property type="entry name" value="Histone-fold"/>
</dbReference>
<accession>A0AAU9II61</accession>
<dbReference type="GO" id="GO:0005669">
    <property type="term" value="C:transcription factor TFIID complex"/>
    <property type="evidence" value="ECO:0007669"/>
    <property type="project" value="TreeGrafter"/>
</dbReference>
<comment type="subcellular location">
    <subcellularLocation>
        <location evidence="1">Nucleus</location>
    </subcellularLocation>
</comment>
<organism evidence="6 7">
    <name type="scientific">Blepharisma stoltei</name>
    <dbReference type="NCBI Taxonomy" id="1481888"/>
    <lineage>
        <taxon>Eukaryota</taxon>
        <taxon>Sar</taxon>
        <taxon>Alveolata</taxon>
        <taxon>Ciliophora</taxon>
        <taxon>Postciliodesmatophora</taxon>
        <taxon>Heterotrichea</taxon>
        <taxon>Heterotrichida</taxon>
        <taxon>Blepharismidae</taxon>
        <taxon>Blepharisma</taxon>
    </lineage>
</organism>
<dbReference type="GO" id="GO:0046982">
    <property type="term" value="F:protein heterodimerization activity"/>
    <property type="evidence" value="ECO:0007669"/>
    <property type="project" value="InterPro"/>
</dbReference>
<dbReference type="SUPFAM" id="SSF47113">
    <property type="entry name" value="Histone-fold"/>
    <property type="match status" value="1"/>
</dbReference>
<dbReference type="GO" id="GO:0003713">
    <property type="term" value="F:transcription coactivator activity"/>
    <property type="evidence" value="ECO:0007669"/>
    <property type="project" value="TreeGrafter"/>
</dbReference>
<evidence type="ECO:0000256" key="4">
    <source>
        <dbReference type="ARBA" id="ARBA00023163"/>
    </source>
</evidence>
<dbReference type="AlphaFoldDB" id="A0AAU9II61"/>
<dbReference type="GO" id="GO:0051123">
    <property type="term" value="P:RNA polymerase II preinitiation complex assembly"/>
    <property type="evidence" value="ECO:0007669"/>
    <property type="project" value="TreeGrafter"/>
</dbReference>
<keyword evidence="7" id="KW-1185">Reference proteome</keyword>
<dbReference type="InterPro" id="IPR051431">
    <property type="entry name" value="TFIID_subunit_9"/>
</dbReference>
<gene>
    <name evidence="6" type="ORF">BSTOLATCC_MIC7688</name>
</gene>
<dbReference type="CDD" id="cd07979">
    <property type="entry name" value="HFD_TAF9"/>
    <property type="match status" value="1"/>
</dbReference>
<protein>
    <submittedName>
        <fullName evidence="6">Uncharacterized protein</fullName>
    </submittedName>
</protein>
<comment type="similarity">
    <text evidence="2">Belongs to the TAF9 family.</text>
</comment>
<keyword evidence="4" id="KW-0804">Transcription</keyword>